<protein>
    <submittedName>
        <fullName evidence="13">Uncharacterized protein</fullName>
    </submittedName>
</protein>
<keyword evidence="7" id="KW-0449">Lipoprotein</keyword>
<dbReference type="GO" id="GO:0005524">
    <property type="term" value="F:ATP binding"/>
    <property type="evidence" value="ECO:0007669"/>
    <property type="project" value="InterPro"/>
</dbReference>
<dbReference type="InterPro" id="IPR008971">
    <property type="entry name" value="HSP40/DnaJ_pept-bd"/>
</dbReference>
<evidence type="ECO:0000256" key="6">
    <source>
        <dbReference type="ARBA" id="ARBA00023186"/>
    </source>
</evidence>
<dbReference type="PRINTS" id="PR00625">
    <property type="entry name" value="JDOMAIN"/>
</dbReference>
<dbReference type="PANTHER" id="PTHR43888">
    <property type="entry name" value="DNAJ-LIKE-2, ISOFORM A-RELATED"/>
    <property type="match status" value="1"/>
</dbReference>
<keyword evidence="2 9" id="KW-0479">Metal-binding</keyword>
<dbReference type="SUPFAM" id="SSF49493">
    <property type="entry name" value="HSP40/DnaJ peptide-binding domain"/>
    <property type="match status" value="2"/>
</dbReference>
<dbReference type="OrthoDB" id="550424at2759"/>
<dbReference type="InterPro" id="IPR018253">
    <property type="entry name" value="DnaJ_domain_CS"/>
</dbReference>
<dbReference type="Pfam" id="PF00684">
    <property type="entry name" value="DnaJ_CXXCXGXG"/>
    <property type="match status" value="1"/>
</dbReference>
<evidence type="ECO:0000256" key="2">
    <source>
        <dbReference type="ARBA" id="ARBA00022723"/>
    </source>
</evidence>
<dbReference type="GO" id="GO:0009408">
    <property type="term" value="P:response to heat"/>
    <property type="evidence" value="ECO:0007669"/>
    <property type="project" value="InterPro"/>
</dbReference>
<dbReference type="InterPro" id="IPR002939">
    <property type="entry name" value="DnaJ_C"/>
</dbReference>
<gene>
    <name evidence="13" type="primary">RvY_05877-1</name>
    <name evidence="13" type="synonym">RvY_05877.1</name>
    <name evidence="13" type="ORF">RvY_05877</name>
</gene>
<dbReference type="AlphaFoldDB" id="A0A1D1UWK3"/>
<dbReference type="CDD" id="cd10719">
    <property type="entry name" value="DnaJ_zf"/>
    <property type="match status" value="1"/>
</dbReference>
<evidence type="ECO:0000313" key="13">
    <source>
        <dbReference type="EMBL" id="GAU94029.1"/>
    </source>
</evidence>
<dbReference type="Gene3D" id="2.10.230.10">
    <property type="entry name" value="Heat shock protein DnaJ, cysteine-rich domain"/>
    <property type="match status" value="1"/>
</dbReference>
<keyword evidence="14" id="KW-1185">Reference proteome</keyword>
<evidence type="ECO:0000256" key="5">
    <source>
        <dbReference type="ARBA" id="ARBA00022833"/>
    </source>
</evidence>
<dbReference type="PROSITE" id="PS00636">
    <property type="entry name" value="DNAJ_1"/>
    <property type="match status" value="1"/>
</dbReference>
<evidence type="ECO:0000259" key="11">
    <source>
        <dbReference type="PROSITE" id="PS50076"/>
    </source>
</evidence>
<dbReference type="FunFam" id="2.10.230.10:FF:000001">
    <property type="entry name" value="DnaJ subfamily A member 2"/>
    <property type="match status" value="1"/>
</dbReference>
<sequence length="407" mass="45546">MVKEMGLYDELGVKPDVTEAELKKAYRKLALKYHPDKNPEAGDKFKRIAFAYEVLTDPKKRQIYDQGGEKALKEGGGGEAHNPFDIFDMFFGGGGRGQRGPRKGKDVIHQIKVSLEDLYNGHTRRLALQKNVICKKCDGKGGKDGKELQKCSGCKGTGVKVRMQQIAPGFVQQSQMPCNECDGQGEKIDPKDRCSECQGKKVTRDRKILEVHIDKGMKDGQKILFNGEGDQEPGLEAGDVIIVLDEQPHETFVRKGHDLMMRMNILLVESLCGFQKTIKTLDGRTLLITSLPGQVIKYGDTKMIQNEGMPAYKNPLHKGSLIVQFVVEFPDAKQLTPQRIVALEKCLPPREEVIIPDDAEEANLEEYKESAQQRHAGRQFSQHQMYAMEEDDDEGDGRPQAVQCGTQ</sequence>
<dbReference type="GO" id="GO:0051082">
    <property type="term" value="F:unfolded protein binding"/>
    <property type="evidence" value="ECO:0007669"/>
    <property type="project" value="InterPro"/>
</dbReference>
<dbReference type="HAMAP" id="MF_01152">
    <property type="entry name" value="DnaJ"/>
    <property type="match status" value="1"/>
</dbReference>
<comment type="caution">
    <text evidence="13">The sequence shown here is derived from an EMBL/GenBank/DDBJ whole genome shotgun (WGS) entry which is preliminary data.</text>
</comment>
<dbReference type="SUPFAM" id="SSF46565">
    <property type="entry name" value="Chaperone J-domain"/>
    <property type="match status" value="1"/>
</dbReference>
<dbReference type="Gene3D" id="1.10.287.110">
    <property type="entry name" value="DnaJ domain"/>
    <property type="match status" value="1"/>
</dbReference>
<keyword evidence="5 9" id="KW-0862">Zinc</keyword>
<evidence type="ECO:0000313" key="14">
    <source>
        <dbReference type="Proteomes" id="UP000186922"/>
    </source>
</evidence>
<keyword evidence="8" id="KW-0636">Prenylation</keyword>
<evidence type="ECO:0000256" key="7">
    <source>
        <dbReference type="ARBA" id="ARBA00023288"/>
    </source>
</evidence>
<feature type="zinc finger region" description="CR-type" evidence="9">
    <location>
        <begin position="121"/>
        <end position="206"/>
    </location>
</feature>
<dbReference type="CDD" id="cd10747">
    <property type="entry name" value="DnaJ_C"/>
    <property type="match status" value="1"/>
</dbReference>
<dbReference type="InterPro" id="IPR012724">
    <property type="entry name" value="DnaJ"/>
</dbReference>
<name>A0A1D1UWK3_RAMVA</name>
<feature type="domain" description="J" evidence="11">
    <location>
        <begin position="6"/>
        <end position="68"/>
    </location>
</feature>
<dbReference type="PROSITE" id="PS51188">
    <property type="entry name" value="ZF_CR"/>
    <property type="match status" value="1"/>
</dbReference>
<dbReference type="GO" id="GO:0008270">
    <property type="term" value="F:zinc ion binding"/>
    <property type="evidence" value="ECO:0007669"/>
    <property type="project" value="UniProtKB-KW"/>
</dbReference>
<feature type="domain" description="CR-type" evidence="12">
    <location>
        <begin position="121"/>
        <end position="206"/>
    </location>
</feature>
<dbReference type="FunFam" id="2.60.260.20:FF:000003">
    <property type="entry name" value="DnaJ subfamily A member 2"/>
    <property type="match status" value="1"/>
</dbReference>
<evidence type="ECO:0000256" key="10">
    <source>
        <dbReference type="SAM" id="MobiDB-lite"/>
    </source>
</evidence>
<dbReference type="CDD" id="cd06257">
    <property type="entry name" value="DnaJ"/>
    <property type="match status" value="1"/>
</dbReference>
<accession>A0A1D1UWK3</accession>
<dbReference type="Gene3D" id="2.60.260.20">
    <property type="entry name" value="Urease metallochaperone UreE, N-terminal domain"/>
    <property type="match status" value="2"/>
</dbReference>
<dbReference type="InterPro" id="IPR036410">
    <property type="entry name" value="HSP_DnaJ_Cys-rich_dom_sf"/>
</dbReference>
<dbReference type="SUPFAM" id="SSF57938">
    <property type="entry name" value="DnaJ/Hsp40 cysteine-rich domain"/>
    <property type="match status" value="1"/>
</dbReference>
<reference evidence="13 14" key="1">
    <citation type="journal article" date="2016" name="Nat. Commun.">
        <title>Extremotolerant tardigrade genome and improved radiotolerance of human cultured cells by tardigrade-unique protein.</title>
        <authorList>
            <person name="Hashimoto T."/>
            <person name="Horikawa D.D."/>
            <person name="Saito Y."/>
            <person name="Kuwahara H."/>
            <person name="Kozuka-Hata H."/>
            <person name="Shin-I T."/>
            <person name="Minakuchi Y."/>
            <person name="Ohishi K."/>
            <person name="Motoyama A."/>
            <person name="Aizu T."/>
            <person name="Enomoto A."/>
            <person name="Kondo K."/>
            <person name="Tanaka S."/>
            <person name="Hara Y."/>
            <person name="Koshikawa S."/>
            <person name="Sagara H."/>
            <person name="Miura T."/>
            <person name="Yokobori S."/>
            <person name="Miyagawa K."/>
            <person name="Suzuki Y."/>
            <person name="Kubo T."/>
            <person name="Oyama M."/>
            <person name="Kohara Y."/>
            <person name="Fujiyama A."/>
            <person name="Arakawa K."/>
            <person name="Katayama T."/>
            <person name="Toyoda A."/>
            <person name="Kunieda T."/>
        </authorList>
    </citation>
    <scope>NUCLEOTIDE SEQUENCE [LARGE SCALE GENOMIC DNA]</scope>
    <source>
        <strain evidence="13 14">YOKOZUNA-1</strain>
    </source>
</reference>
<dbReference type="PROSITE" id="PS50076">
    <property type="entry name" value="DNAJ_2"/>
    <property type="match status" value="1"/>
</dbReference>
<dbReference type="SMART" id="SM00271">
    <property type="entry name" value="DnaJ"/>
    <property type="match status" value="1"/>
</dbReference>
<evidence type="ECO:0000259" key="12">
    <source>
        <dbReference type="PROSITE" id="PS51188"/>
    </source>
</evidence>
<dbReference type="Proteomes" id="UP000186922">
    <property type="component" value="Unassembled WGS sequence"/>
</dbReference>
<feature type="region of interest" description="Disordered" evidence="10">
    <location>
        <begin position="366"/>
        <end position="407"/>
    </location>
</feature>
<evidence type="ECO:0000256" key="1">
    <source>
        <dbReference type="ARBA" id="ARBA00022481"/>
    </source>
</evidence>
<evidence type="ECO:0000256" key="3">
    <source>
        <dbReference type="ARBA" id="ARBA00022737"/>
    </source>
</evidence>
<organism evidence="13 14">
    <name type="scientific">Ramazzottius varieornatus</name>
    <name type="common">Water bear</name>
    <name type="synonym">Tardigrade</name>
    <dbReference type="NCBI Taxonomy" id="947166"/>
    <lineage>
        <taxon>Eukaryota</taxon>
        <taxon>Metazoa</taxon>
        <taxon>Ecdysozoa</taxon>
        <taxon>Tardigrada</taxon>
        <taxon>Eutardigrada</taxon>
        <taxon>Parachela</taxon>
        <taxon>Hypsibioidea</taxon>
        <taxon>Ramazzottiidae</taxon>
        <taxon>Ramazzottius</taxon>
    </lineage>
</organism>
<keyword evidence="6" id="KW-0143">Chaperone</keyword>
<proteinExistence type="inferred from homology"/>
<dbReference type="InterPro" id="IPR044713">
    <property type="entry name" value="DNJA1/2-like"/>
</dbReference>
<dbReference type="InterPro" id="IPR001305">
    <property type="entry name" value="HSP_DnaJ_Cys-rich_dom"/>
</dbReference>
<evidence type="ECO:0000256" key="8">
    <source>
        <dbReference type="ARBA" id="ARBA00023289"/>
    </source>
</evidence>
<dbReference type="Pfam" id="PF00226">
    <property type="entry name" value="DnaJ"/>
    <property type="match status" value="1"/>
</dbReference>
<dbReference type="InterPro" id="IPR036869">
    <property type="entry name" value="J_dom_sf"/>
</dbReference>
<dbReference type="InterPro" id="IPR001623">
    <property type="entry name" value="DnaJ_domain"/>
</dbReference>
<dbReference type="GO" id="GO:0030544">
    <property type="term" value="F:Hsp70 protein binding"/>
    <property type="evidence" value="ECO:0007669"/>
    <property type="project" value="InterPro"/>
</dbReference>
<dbReference type="GO" id="GO:0006457">
    <property type="term" value="P:protein folding"/>
    <property type="evidence" value="ECO:0007669"/>
    <property type="project" value="InterPro"/>
</dbReference>
<keyword evidence="4 9" id="KW-0863">Zinc-finger</keyword>
<dbReference type="Pfam" id="PF01556">
    <property type="entry name" value="DnaJ_C"/>
    <property type="match status" value="1"/>
</dbReference>
<evidence type="ECO:0000256" key="9">
    <source>
        <dbReference type="PROSITE-ProRule" id="PRU00546"/>
    </source>
</evidence>
<dbReference type="STRING" id="947166.A0A1D1UWK3"/>
<keyword evidence="3" id="KW-0677">Repeat</keyword>
<evidence type="ECO:0000256" key="4">
    <source>
        <dbReference type="ARBA" id="ARBA00022771"/>
    </source>
</evidence>
<dbReference type="EMBL" id="BDGG01000002">
    <property type="protein sequence ID" value="GAU94029.1"/>
    <property type="molecule type" value="Genomic_DNA"/>
</dbReference>
<keyword evidence="1" id="KW-0488">Methylation</keyword>
<dbReference type="FunFam" id="1.10.287.110:FF:000016">
    <property type="entry name" value="DnaJ (Hsp40) homolog, subfamily A, member 2"/>
    <property type="match status" value="1"/>
</dbReference>